<name>A0AAD5UPU7_9FUNG</name>
<dbReference type="GO" id="GO:0036038">
    <property type="term" value="C:MKS complex"/>
    <property type="evidence" value="ECO:0007669"/>
    <property type="project" value="InterPro"/>
</dbReference>
<dbReference type="PANTHER" id="PTHR21274">
    <property type="entry name" value="MECKELIN"/>
    <property type="match status" value="1"/>
</dbReference>
<proteinExistence type="predicted"/>
<organism evidence="1 2">
    <name type="scientific">Boothiomyces macroporosus</name>
    <dbReference type="NCBI Taxonomy" id="261099"/>
    <lineage>
        <taxon>Eukaryota</taxon>
        <taxon>Fungi</taxon>
        <taxon>Fungi incertae sedis</taxon>
        <taxon>Chytridiomycota</taxon>
        <taxon>Chytridiomycota incertae sedis</taxon>
        <taxon>Chytridiomycetes</taxon>
        <taxon>Rhizophydiales</taxon>
        <taxon>Terramycetaceae</taxon>
        <taxon>Boothiomyces</taxon>
    </lineage>
</organism>
<gene>
    <name evidence="1" type="ORF">HK103_000673</name>
</gene>
<accession>A0AAD5UPU7</accession>
<dbReference type="EMBL" id="JADGKB010000011">
    <property type="protein sequence ID" value="KAJ3260531.1"/>
    <property type="molecule type" value="Genomic_DNA"/>
</dbReference>
<keyword evidence="2" id="KW-1185">Reference proteome</keyword>
<dbReference type="InterPro" id="IPR019170">
    <property type="entry name" value="Meckelin"/>
</dbReference>
<dbReference type="Pfam" id="PF09773">
    <property type="entry name" value="Meckelin"/>
    <property type="match status" value="1"/>
</dbReference>
<dbReference type="PANTHER" id="PTHR21274:SF0">
    <property type="entry name" value="MECKELIN"/>
    <property type="match status" value="1"/>
</dbReference>
<reference evidence="1" key="1">
    <citation type="submission" date="2020-05" db="EMBL/GenBank/DDBJ databases">
        <title>Phylogenomic resolution of chytrid fungi.</title>
        <authorList>
            <person name="Stajich J.E."/>
            <person name="Amses K."/>
            <person name="Simmons R."/>
            <person name="Seto K."/>
            <person name="Myers J."/>
            <person name="Bonds A."/>
            <person name="Quandt C.A."/>
            <person name="Barry K."/>
            <person name="Liu P."/>
            <person name="Grigoriev I."/>
            <person name="Longcore J.E."/>
            <person name="James T.Y."/>
        </authorList>
    </citation>
    <scope>NUCLEOTIDE SEQUENCE</scope>
    <source>
        <strain evidence="1">PLAUS21</strain>
    </source>
</reference>
<sequence length="349" mass="38130">MTACPNTTAMIATFDGTSYTCSCSSLLGYTLVNGQCVSSNTLQNIQNTFGSTNSYVTLPDLIDGSGISQSVSVQSDVFQNNFLPIATRCQTGDIQACQFLGNMCVMAMYSSSNYACKAYTTLASLSSRAPILSDPFNDQPNGMPWLYWGLLSRETSQSIRKRIPTISLKITQPPLPILQFVLGVYTLNGTFLGFQNVTTQFQSCPFDYSYGLQWQQPGVGYNNSCTINLAKKSFDPTLFYEIFLIQSTGAYYPIPVRIITPSLNTEAAPTDQSSFFRRFTLVDSSVGVQNGVLKYIRFPKSIKIWINVVSGSAGSIYVPIVDVVYTSRIVASFSASDASIVSTVPVSDF</sequence>
<evidence type="ECO:0000313" key="1">
    <source>
        <dbReference type="EMBL" id="KAJ3260531.1"/>
    </source>
</evidence>
<dbReference type="Proteomes" id="UP001210925">
    <property type="component" value="Unassembled WGS sequence"/>
</dbReference>
<evidence type="ECO:0000313" key="2">
    <source>
        <dbReference type="Proteomes" id="UP001210925"/>
    </source>
</evidence>
<protein>
    <submittedName>
        <fullName evidence="1">Uncharacterized protein</fullName>
    </submittedName>
</protein>
<dbReference type="AlphaFoldDB" id="A0AAD5UPU7"/>
<comment type="caution">
    <text evidence="1">The sequence shown here is derived from an EMBL/GenBank/DDBJ whole genome shotgun (WGS) entry which is preliminary data.</text>
</comment>
<dbReference type="GO" id="GO:0060271">
    <property type="term" value="P:cilium assembly"/>
    <property type="evidence" value="ECO:0007669"/>
    <property type="project" value="InterPro"/>
</dbReference>